<organism evidence="1 2">
    <name type="scientific">Microseira wollei NIES-4236</name>
    <dbReference type="NCBI Taxonomy" id="2530354"/>
    <lineage>
        <taxon>Bacteria</taxon>
        <taxon>Bacillati</taxon>
        <taxon>Cyanobacteriota</taxon>
        <taxon>Cyanophyceae</taxon>
        <taxon>Oscillatoriophycideae</taxon>
        <taxon>Aerosakkonematales</taxon>
        <taxon>Aerosakkonemataceae</taxon>
        <taxon>Microseira</taxon>
    </lineage>
</organism>
<keyword evidence="2" id="KW-1185">Reference proteome</keyword>
<dbReference type="InterPro" id="IPR002636">
    <property type="entry name" value="DUF29"/>
</dbReference>
<evidence type="ECO:0000313" key="1">
    <source>
        <dbReference type="EMBL" id="GET39484.1"/>
    </source>
</evidence>
<gene>
    <name evidence="1" type="ORF">MiSe_42530</name>
</gene>
<evidence type="ECO:0008006" key="3">
    <source>
        <dbReference type="Google" id="ProtNLM"/>
    </source>
</evidence>
<dbReference type="EMBL" id="BLAY01000067">
    <property type="protein sequence ID" value="GET39484.1"/>
    <property type="molecule type" value="Genomic_DNA"/>
</dbReference>
<dbReference type="PANTHER" id="PTHR34235:SF4">
    <property type="entry name" value="SLR0291 PROTEIN"/>
    <property type="match status" value="1"/>
</dbReference>
<proteinExistence type="predicted"/>
<name>A0AAV3XB47_9CYAN</name>
<accession>A0AAV3XB47</accession>
<dbReference type="AlphaFoldDB" id="A0AAV3XB47"/>
<dbReference type="Proteomes" id="UP001050975">
    <property type="component" value="Unassembled WGS sequence"/>
</dbReference>
<dbReference type="Gene3D" id="1.20.1220.20">
    <property type="entry name" value="Uncharcterised protein PF01724"/>
    <property type="match status" value="1"/>
</dbReference>
<dbReference type="Pfam" id="PF01724">
    <property type="entry name" value="DUF29"/>
    <property type="match status" value="1"/>
</dbReference>
<comment type="caution">
    <text evidence="1">The sequence shown here is derived from an EMBL/GenBank/DDBJ whole genome shotgun (WGS) entry which is preliminary data.</text>
</comment>
<evidence type="ECO:0000313" key="2">
    <source>
        <dbReference type="Proteomes" id="UP001050975"/>
    </source>
</evidence>
<sequence length="190" mass="22281">MVYCRQFKCVYTSIFQGYNKYVFQTKLVETKLGKITMPTQQEWEWLAFNSHYQTATAVQQLLREGKSMEASEGLDALIEAMSRTERHALKSQLVRLMAHVIKWKCQPEKRSTSWAVTINYARMEIEDIREDMPSLNRNYIESVWDKCFKSAMKQAVLEMGKKCQLASLTWSEVFEESYSLLEDDEAIDED</sequence>
<protein>
    <recommendedName>
        <fullName evidence="3">DUF29 domain-containing protein</fullName>
    </recommendedName>
</protein>
<reference evidence="1" key="1">
    <citation type="submission" date="2019-10" db="EMBL/GenBank/DDBJ databases">
        <title>Draft genome sequece of Microseira wollei NIES-4236.</title>
        <authorList>
            <person name="Yamaguchi H."/>
            <person name="Suzuki S."/>
            <person name="Kawachi M."/>
        </authorList>
    </citation>
    <scope>NUCLEOTIDE SEQUENCE</scope>
    <source>
        <strain evidence="1">NIES-4236</strain>
    </source>
</reference>
<dbReference type="PANTHER" id="PTHR34235">
    <property type="entry name" value="SLR1203 PROTEIN-RELATED"/>
    <property type="match status" value="1"/>
</dbReference>